<dbReference type="CDD" id="cd00158">
    <property type="entry name" value="RHOD"/>
    <property type="match status" value="1"/>
</dbReference>
<dbReference type="NCBIfam" id="TIGR03865">
    <property type="entry name" value="PQQ_CXXCW"/>
    <property type="match status" value="1"/>
</dbReference>
<accession>A0ABU5HZE8</accession>
<comment type="caution">
    <text evidence="3">The sequence shown here is derived from an EMBL/GenBank/DDBJ whole genome shotgun (WGS) entry which is preliminary data.</text>
</comment>
<reference evidence="3 4" key="1">
    <citation type="submission" date="2023-12" db="EMBL/GenBank/DDBJ databases">
        <title>Description of Novel Strain Fulvimarina sp. 2208YS6-2-32 isolated from Uroteuthis (Photololigo) edulis.</title>
        <authorList>
            <person name="Park J.-S."/>
        </authorList>
    </citation>
    <scope>NUCLEOTIDE SEQUENCE [LARGE SCALE GENOMIC DNA]</scope>
    <source>
        <strain evidence="3 4">2208YS6-2-32</strain>
    </source>
</reference>
<dbReference type="Proteomes" id="UP001294412">
    <property type="component" value="Unassembled WGS sequence"/>
</dbReference>
<sequence>MLRRWSVFRRMAPLLLLACLSGAAAAEAMDVDRGDDLPLSVDTVPEPEGYRMDDYRAPVPSTLTGGTVADIATVKALHDEGVPFVDVLPRAPKPEGLPEGTYWRPKPRLNIPGSVWLVDTGYGKLAPVMEDYFLEGLDEAVGKDRSRPIVIYCDDDCWMSYNAARRAIENGFTKVFWYPEGTQGWAKAGYDLVRAEPLDRPDE</sequence>
<dbReference type="RefSeq" id="WP_322185682.1">
    <property type="nucleotide sequence ID" value="NZ_JAXLPB010000001.1"/>
</dbReference>
<dbReference type="Pfam" id="PF00581">
    <property type="entry name" value="Rhodanese"/>
    <property type="match status" value="1"/>
</dbReference>
<feature type="chain" id="PRO_5045097144" evidence="1">
    <location>
        <begin position="26"/>
        <end position="203"/>
    </location>
</feature>
<keyword evidence="4" id="KW-1185">Reference proteome</keyword>
<dbReference type="EMBL" id="JAXLPB010000001">
    <property type="protein sequence ID" value="MDY8108237.1"/>
    <property type="molecule type" value="Genomic_DNA"/>
</dbReference>
<proteinExistence type="predicted"/>
<dbReference type="InterPro" id="IPR001763">
    <property type="entry name" value="Rhodanese-like_dom"/>
</dbReference>
<dbReference type="PROSITE" id="PS50206">
    <property type="entry name" value="RHODANESE_3"/>
    <property type="match status" value="1"/>
</dbReference>
<dbReference type="InterPro" id="IPR022376">
    <property type="entry name" value="PQQ_CXXCW"/>
</dbReference>
<protein>
    <submittedName>
        <fullName evidence="3">PQQ-dependent catabolism-associated CXXCW motif protein</fullName>
    </submittedName>
</protein>
<evidence type="ECO:0000256" key="1">
    <source>
        <dbReference type="SAM" id="SignalP"/>
    </source>
</evidence>
<feature type="domain" description="Rhodanese" evidence="2">
    <location>
        <begin position="78"/>
        <end position="194"/>
    </location>
</feature>
<dbReference type="InterPro" id="IPR036873">
    <property type="entry name" value="Rhodanese-like_dom_sf"/>
</dbReference>
<organism evidence="3 4">
    <name type="scientific">Fulvimarina uroteuthidis</name>
    <dbReference type="NCBI Taxonomy" id="3098149"/>
    <lineage>
        <taxon>Bacteria</taxon>
        <taxon>Pseudomonadati</taxon>
        <taxon>Pseudomonadota</taxon>
        <taxon>Alphaproteobacteria</taxon>
        <taxon>Hyphomicrobiales</taxon>
        <taxon>Aurantimonadaceae</taxon>
        <taxon>Fulvimarina</taxon>
    </lineage>
</organism>
<keyword evidence="1" id="KW-0732">Signal</keyword>
<evidence type="ECO:0000259" key="2">
    <source>
        <dbReference type="PROSITE" id="PS50206"/>
    </source>
</evidence>
<gene>
    <name evidence="3" type="ORF">U0C82_03610</name>
</gene>
<evidence type="ECO:0000313" key="3">
    <source>
        <dbReference type="EMBL" id="MDY8108237.1"/>
    </source>
</evidence>
<dbReference type="Gene3D" id="3.40.250.10">
    <property type="entry name" value="Rhodanese-like domain"/>
    <property type="match status" value="1"/>
</dbReference>
<dbReference type="SUPFAM" id="SSF52821">
    <property type="entry name" value="Rhodanese/Cell cycle control phosphatase"/>
    <property type="match status" value="1"/>
</dbReference>
<name>A0ABU5HZE8_9HYPH</name>
<evidence type="ECO:0000313" key="4">
    <source>
        <dbReference type="Proteomes" id="UP001294412"/>
    </source>
</evidence>
<feature type="signal peptide" evidence="1">
    <location>
        <begin position="1"/>
        <end position="25"/>
    </location>
</feature>